<dbReference type="InParanoid" id="A0A330L222"/>
<organism evidence="2 3">
    <name type="scientific">Nitrospira lenta</name>
    <dbReference type="NCBI Taxonomy" id="1436998"/>
    <lineage>
        <taxon>Bacteria</taxon>
        <taxon>Pseudomonadati</taxon>
        <taxon>Nitrospirota</taxon>
        <taxon>Nitrospiria</taxon>
        <taxon>Nitrospirales</taxon>
        <taxon>Nitrospiraceae</taxon>
        <taxon>Nitrospira</taxon>
    </lineage>
</organism>
<keyword evidence="3" id="KW-1185">Reference proteome</keyword>
<evidence type="ECO:0000256" key="1">
    <source>
        <dbReference type="SAM" id="MobiDB-lite"/>
    </source>
</evidence>
<dbReference type="Proteomes" id="UP000248168">
    <property type="component" value="Unassembled WGS sequence"/>
</dbReference>
<feature type="compositionally biased region" description="Polar residues" evidence="1">
    <location>
        <begin position="11"/>
        <end position="20"/>
    </location>
</feature>
<evidence type="ECO:0000313" key="3">
    <source>
        <dbReference type="Proteomes" id="UP000248168"/>
    </source>
</evidence>
<gene>
    <name evidence="2" type="ORF">NITLEN_10770</name>
</gene>
<dbReference type="EMBL" id="OUNR01000001">
    <property type="protein sequence ID" value="SPP63684.1"/>
    <property type="molecule type" value="Genomic_DNA"/>
</dbReference>
<accession>A0A330L222</accession>
<proteinExistence type="predicted"/>
<protein>
    <submittedName>
        <fullName evidence="2">Uncharacterized protein</fullName>
    </submittedName>
</protein>
<reference evidence="3" key="1">
    <citation type="submission" date="2018-04" db="EMBL/GenBank/DDBJ databases">
        <authorList>
            <person name="Lucker S."/>
            <person name="Sakoula D."/>
        </authorList>
    </citation>
    <scope>NUCLEOTIDE SEQUENCE [LARGE SCALE GENOMIC DNA]</scope>
</reference>
<sequence>MMWSASRMRSGLQSWRSTAVQRPHALPGPTMSCTGSEAATGVLVGKIDDSDPAEMLMGRDLSVKE</sequence>
<dbReference type="AlphaFoldDB" id="A0A330L222"/>
<feature type="region of interest" description="Disordered" evidence="1">
    <location>
        <begin position="1"/>
        <end position="37"/>
    </location>
</feature>
<evidence type="ECO:0000313" key="2">
    <source>
        <dbReference type="EMBL" id="SPP63684.1"/>
    </source>
</evidence>
<name>A0A330L222_9BACT</name>